<accession>A0AAX6DHB3</accession>
<dbReference type="EMBL" id="JANAVB010044619">
    <property type="protein sequence ID" value="KAJ6791180.1"/>
    <property type="molecule type" value="Genomic_DNA"/>
</dbReference>
<dbReference type="AlphaFoldDB" id="A0AAX6DHB3"/>
<reference evidence="1" key="1">
    <citation type="journal article" date="2023" name="GigaByte">
        <title>Genome assembly of the bearded iris, Iris pallida Lam.</title>
        <authorList>
            <person name="Bruccoleri R.E."/>
            <person name="Oakeley E.J."/>
            <person name="Faust A.M.E."/>
            <person name="Altorfer M."/>
            <person name="Dessus-Babus S."/>
            <person name="Burckhardt D."/>
            <person name="Oertli M."/>
            <person name="Naumann U."/>
            <person name="Petersen F."/>
            <person name="Wong J."/>
        </authorList>
    </citation>
    <scope>NUCLEOTIDE SEQUENCE</scope>
    <source>
        <strain evidence="1">GSM-AAB239-AS_SAM_17_03QT</strain>
    </source>
</reference>
<evidence type="ECO:0000313" key="2">
    <source>
        <dbReference type="Proteomes" id="UP001140949"/>
    </source>
</evidence>
<reference evidence="1" key="2">
    <citation type="submission" date="2023-04" db="EMBL/GenBank/DDBJ databases">
        <authorList>
            <person name="Bruccoleri R.E."/>
            <person name="Oakeley E.J."/>
            <person name="Faust A.-M."/>
            <person name="Dessus-Babus S."/>
            <person name="Altorfer M."/>
            <person name="Burckhardt D."/>
            <person name="Oertli M."/>
            <person name="Naumann U."/>
            <person name="Petersen F."/>
            <person name="Wong J."/>
        </authorList>
    </citation>
    <scope>NUCLEOTIDE SEQUENCE</scope>
    <source>
        <strain evidence="1">GSM-AAB239-AS_SAM_17_03QT</strain>
        <tissue evidence="1">Leaf</tissue>
    </source>
</reference>
<evidence type="ECO:0000313" key="1">
    <source>
        <dbReference type="EMBL" id="KAJ6791180.1"/>
    </source>
</evidence>
<name>A0AAX6DHB3_IRIPA</name>
<gene>
    <name evidence="1" type="ORF">M6B38_245950</name>
</gene>
<comment type="caution">
    <text evidence="1">The sequence shown here is derived from an EMBL/GenBank/DDBJ whole genome shotgun (WGS) entry which is preliminary data.</text>
</comment>
<organism evidence="1 2">
    <name type="scientific">Iris pallida</name>
    <name type="common">Sweet iris</name>
    <dbReference type="NCBI Taxonomy" id="29817"/>
    <lineage>
        <taxon>Eukaryota</taxon>
        <taxon>Viridiplantae</taxon>
        <taxon>Streptophyta</taxon>
        <taxon>Embryophyta</taxon>
        <taxon>Tracheophyta</taxon>
        <taxon>Spermatophyta</taxon>
        <taxon>Magnoliopsida</taxon>
        <taxon>Liliopsida</taxon>
        <taxon>Asparagales</taxon>
        <taxon>Iridaceae</taxon>
        <taxon>Iridoideae</taxon>
        <taxon>Irideae</taxon>
        <taxon>Iris</taxon>
    </lineage>
</organism>
<sequence>MMLDWFSPALIPRGGGCSFFEASALSSKCQLFSRRELIFRGDSRSGARRGEEIPVGLARASGDGRRSLTTLAAISTAEFAGASGTMEDSEECVQCDALRTVQM</sequence>
<dbReference type="Proteomes" id="UP001140949">
    <property type="component" value="Unassembled WGS sequence"/>
</dbReference>
<protein>
    <submittedName>
        <fullName evidence="1">Uncharacterized protein</fullName>
    </submittedName>
</protein>
<proteinExistence type="predicted"/>
<keyword evidence="2" id="KW-1185">Reference proteome</keyword>